<dbReference type="InterPro" id="IPR010345">
    <property type="entry name" value="IL-17_fam"/>
</dbReference>
<dbReference type="Ensembl" id="ENSLLET00000016523.1">
    <property type="protein sequence ID" value="ENSLLEP00000015912.1"/>
    <property type="gene ID" value="ENSLLEG00000010127.1"/>
</dbReference>
<evidence type="ECO:0000313" key="5">
    <source>
        <dbReference type="Ensembl" id="ENSLLEP00000015912.1"/>
    </source>
</evidence>
<keyword evidence="3" id="KW-0964">Secreted</keyword>
<dbReference type="Pfam" id="PF06083">
    <property type="entry name" value="IL17"/>
    <property type="match status" value="1"/>
</dbReference>
<dbReference type="AlphaFoldDB" id="A0A8C5MR82"/>
<dbReference type="SUPFAM" id="SSF57501">
    <property type="entry name" value="Cystine-knot cytokines"/>
    <property type="match status" value="1"/>
</dbReference>
<dbReference type="Proteomes" id="UP000694569">
    <property type="component" value="Unplaced"/>
</dbReference>
<dbReference type="OrthoDB" id="6093351at2759"/>
<evidence type="ECO:0000256" key="2">
    <source>
        <dbReference type="ARBA" id="ARBA00007236"/>
    </source>
</evidence>
<dbReference type="GO" id="GO:0005125">
    <property type="term" value="F:cytokine activity"/>
    <property type="evidence" value="ECO:0007669"/>
    <property type="project" value="InterPro"/>
</dbReference>
<evidence type="ECO:0000256" key="3">
    <source>
        <dbReference type="ARBA" id="ARBA00022525"/>
    </source>
</evidence>
<evidence type="ECO:0000256" key="4">
    <source>
        <dbReference type="ARBA" id="ARBA00022729"/>
    </source>
</evidence>
<name>A0A8C5MR82_9ANUR</name>
<reference evidence="5" key="2">
    <citation type="submission" date="2025-09" db="UniProtKB">
        <authorList>
            <consortium name="Ensembl"/>
        </authorList>
    </citation>
    <scope>IDENTIFICATION</scope>
</reference>
<dbReference type="InterPro" id="IPR029034">
    <property type="entry name" value="Cystine-knot_cytokine"/>
</dbReference>
<reference evidence="5" key="1">
    <citation type="submission" date="2025-08" db="UniProtKB">
        <authorList>
            <consortium name="Ensembl"/>
        </authorList>
    </citation>
    <scope>IDENTIFICATION</scope>
</reference>
<organism evidence="5 6">
    <name type="scientific">Leptobrachium leishanense</name>
    <name type="common">Leishan spiny toad</name>
    <dbReference type="NCBI Taxonomy" id="445787"/>
    <lineage>
        <taxon>Eukaryota</taxon>
        <taxon>Metazoa</taxon>
        <taxon>Chordata</taxon>
        <taxon>Craniata</taxon>
        <taxon>Vertebrata</taxon>
        <taxon>Euteleostomi</taxon>
        <taxon>Amphibia</taxon>
        <taxon>Batrachia</taxon>
        <taxon>Anura</taxon>
        <taxon>Pelobatoidea</taxon>
        <taxon>Megophryidae</taxon>
        <taxon>Leptobrachium</taxon>
    </lineage>
</organism>
<dbReference type="Gene3D" id="2.10.90.10">
    <property type="entry name" value="Cystine-knot cytokines"/>
    <property type="match status" value="1"/>
</dbReference>
<protein>
    <submittedName>
        <fullName evidence="5">Uncharacterized protein</fullName>
    </submittedName>
</protein>
<dbReference type="GO" id="GO:0005576">
    <property type="term" value="C:extracellular region"/>
    <property type="evidence" value="ECO:0007669"/>
    <property type="project" value="UniProtKB-SubCell"/>
</dbReference>
<comment type="similarity">
    <text evidence="2">Belongs to the IL-17 family.</text>
</comment>
<comment type="subcellular location">
    <subcellularLocation>
        <location evidence="1">Secreted</location>
    </subcellularLocation>
</comment>
<evidence type="ECO:0000256" key="1">
    <source>
        <dbReference type="ARBA" id="ARBA00004613"/>
    </source>
</evidence>
<proteinExistence type="inferred from homology"/>
<keyword evidence="4" id="KW-0732">Signal</keyword>
<sequence>SQPWSSGPLTDLVLRVTLVKCRQNPEITEQQVLISALCFRYLNHDPHRIPTNISEAVCQTVSCTGVNENKDTMSIQPIQMDLLVLRKANKGNVFKIEVQKVTVGCTCVYA</sequence>
<keyword evidence="6" id="KW-1185">Reference proteome</keyword>
<evidence type="ECO:0000313" key="6">
    <source>
        <dbReference type="Proteomes" id="UP000694569"/>
    </source>
</evidence>
<accession>A0A8C5MR82</accession>